<dbReference type="AlphaFoldDB" id="A0A848AUZ4"/>
<dbReference type="Proteomes" id="UP000576225">
    <property type="component" value="Unassembled WGS sequence"/>
</dbReference>
<evidence type="ECO:0000313" key="7">
    <source>
        <dbReference type="EMBL" id="NMD85927.1"/>
    </source>
</evidence>
<dbReference type="RefSeq" id="WP_168961862.1">
    <property type="nucleotide sequence ID" value="NZ_JABAEW010000006.1"/>
</dbReference>
<gene>
    <name evidence="7" type="ORF">HF882_04945</name>
</gene>
<dbReference type="EMBL" id="JABAEW010000006">
    <property type="protein sequence ID" value="NMD85927.1"/>
    <property type="molecule type" value="Genomic_DNA"/>
</dbReference>
<dbReference type="InterPro" id="IPR024936">
    <property type="entry name" value="Cyclophilin-type_PPIase"/>
</dbReference>
<dbReference type="PROSITE" id="PS00170">
    <property type="entry name" value="CSA_PPIASE_1"/>
    <property type="match status" value="1"/>
</dbReference>
<reference evidence="7 8" key="1">
    <citation type="submission" date="2020-04" db="EMBL/GenBank/DDBJ databases">
        <authorList>
            <person name="Hitch T.C.A."/>
            <person name="Wylensek D."/>
            <person name="Clavel T."/>
        </authorList>
    </citation>
    <scope>NUCLEOTIDE SEQUENCE [LARGE SCALE GENOMIC DNA]</scope>
    <source>
        <strain evidence="7 8">COR2-253-APC-1A</strain>
    </source>
</reference>
<feature type="domain" description="PPIase cyclophilin-type" evidence="6">
    <location>
        <begin position="1"/>
        <end position="162"/>
    </location>
</feature>
<dbReference type="InterPro" id="IPR044665">
    <property type="entry name" value="E_coli_cyclophilin_A-like"/>
</dbReference>
<protein>
    <recommendedName>
        <fullName evidence="5">Peptidyl-prolyl cis-trans isomerase</fullName>
        <shortName evidence="5">PPIase</shortName>
        <ecNumber evidence="5">5.2.1.8</ecNumber>
    </recommendedName>
</protein>
<dbReference type="InterPro" id="IPR020892">
    <property type="entry name" value="Cyclophilin-type_PPIase_CS"/>
</dbReference>
<comment type="similarity">
    <text evidence="2 5">Belongs to the cyclophilin-type PPIase family.</text>
</comment>
<evidence type="ECO:0000259" key="6">
    <source>
        <dbReference type="PROSITE" id="PS50072"/>
    </source>
</evidence>
<evidence type="ECO:0000256" key="3">
    <source>
        <dbReference type="ARBA" id="ARBA00023110"/>
    </source>
</evidence>
<sequence length="163" mass="18227">MVTLKTNFGDIRIELFEAEAPITTKNFLDYVKSGFYKDTLFHRVIPGFMIQGGGFDRTFSQKKTNNPIKNEAANQLPNQRGTLAMARTNVVDSATAQFFINLVDNDFLNFKAPTAQHYGYCVFGKVVDGMDVVDKIAQVKTGTRGMHRDVPKEDVVILDAVID</sequence>
<name>A0A848AUZ4_9BACT</name>
<dbReference type="GO" id="GO:0006457">
    <property type="term" value="P:protein folding"/>
    <property type="evidence" value="ECO:0007669"/>
    <property type="project" value="InterPro"/>
</dbReference>
<accession>A0A848AUZ4</accession>
<dbReference type="InterPro" id="IPR029000">
    <property type="entry name" value="Cyclophilin-like_dom_sf"/>
</dbReference>
<evidence type="ECO:0000256" key="5">
    <source>
        <dbReference type="RuleBase" id="RU363019"/>
    </source>
</evidence>
<dbReference type="PIRSF" id="PIRSF001467">
    <property type="entry name" value="Peptidylpro_ismrse"/>
    <property type="match status" value="1"/>
</dbReference>
<evidence type="ECO:0000256" key="1">
    <source>
        <dbReference type="ARBA" id="ARBA00002388"/>
    </source>
</evidence>
<dbReference type="GO" id="GO:0003755">
    <property type="term" value="F:peptidyl-prolyl cis-trans isomerase activity"/>
    <property type="evidence" value="ECO:0007669"/>
    <property type="project" value="UniProtKB-UniRule"/>
</dbReference>
<evidence type="ECO:0000313" key="8">
    <source>
        <dbReference type="Proteomes" id="UP000576225"/>
    </source>
</evidence>
<comment type="caution">
    <text evidence="7">The sequence shown here is derived from an EMBL/GenBank/DDBJ whole genome shotgun (WGS) entry which is preliminary data.</text>
</comment>
<comment type="catalytic activity">
    <reaction evidence="5">
        <text>[protein]-peptidylproline (omega=180) = [protein]-peptidylproline (omega=0)</text>
        <dbReference type="Rhea" id="RHEA:16237"/>
        <dbReference type="Rhea" id="RHEA-COMP:10747"/>
        <dbReference type="Rhea" id="RHEA-COMP:10748"/>
        <dbReference type="ChEBI" id="CHEBI:83833"/>
        <dbReference type="ChEBI" id="CHEBI:83834"/>
        <dbReference type="EC" id="5.2.1.8"/>
    </reaction>
</comment>
<evidence type="ECO:0000256" key="2">
    <source>
        <dbReference type="ARBA" id="ARBA00007365"/>
    </source>
</evidence>
<comment type="function">
    <text evidence="1 5">PPIases accelerate the folding of proteins. It catalyzes the cis-trans isomerization of proline imidic peptide bonds in oligopeptides.</text>
</comment>
<dbReference type="InterPro" id="IPR002130">
    <property type="entry name" value="Cyclophilin-type_PPIase_dom"/>
</dbReference>
<dbReference type="PRINTS" id="PR00153">
    <property type="entry name" value="CSAPPISMRASE"/>
</dbReference>
<dbReference type="PROSITE" id="PS50072">
    <property type="entry name" value="CSA_PPIASE_2"/>
    <property type="match status" value="1"/>
</dbReference>
<proteinExistence type="inferred from homology"/>
<dbReference type="PANTHER" id="PTHR43246">
    <property type="entry name" value="PEPTIDYL-PROLYL CIS-TRANS ISOMERASE CYP38, CHLOROPLASTIC"/>
    <property type="match status" value="1"/>
</dbReference>
<dbReference type="Pfam" id="PF00160">
    <property type="entry name" value="Pro_isomerase"/>
    <property type="match status" value="1"/>
</dbReference>
<keyword evidence="4 5" id="KW-0413">Isomerase</keyword>
<dbReference type="Gene3D" id="2.40.100.10">
    <property type="entry name" value="Cyclophilin-like"/>
    <property type="match status" value="1"/>
</dbReference>
<dbReference type="SUPFAM" id="SSF50891">
    <property type="entry name" value="Cyclophilin-like"/>
    <property type="match status" value="1"/>
</dbReference>
<keyword evidence="3 5" id="KW-0697">Rotamase</keyword>
<evidence type="ECO:0000256" key="4">
    <source>
        <dbReference type="ARBA" id="ARBA00023235"/>
    </source>
</evidence>
<dbReference type="EC" id="5.2.1.8" evidence="5"/>
<dbReference type="CDD" id="cd01920">
    <property type="entry name" value="cyclophilin_EcCYP_like"/>
    <property type="match status" value="1"/>
</dbReference>
<organism evidence="7 8">
    <name type="scientific">Victivallis vadensis</name>
    <dbReference type="NCBI Taxonomy" id="172901"/>
    <lineage>
        <taxon>Bacteria</taxon>
        <taxon>Pseudomonadati</taxon>
        <taxon>Lentisphaerota</taxon>
        <taxon>Lentisphaeria</taxon>
        <taxon>Victivallales</taxon>
        <taxon>Victivallaceae</taxon>
        <taxon>Victivallis</taxon>
    </lineage>
</organism>